<evidence type="ECO:0000313" key="3">
    <source>
        <dbReference type="EMBL" id="OAS25064.1"/>
    </source>
</evidence>
<dbReference type="OrthoDB" id="9792137at2"/>
<accession>A0A179SB94</accession>
<dbReference type="Proteomes" id="UP000078316">
    <property type="component" value="Unassembled WGS sequence"/>
</dbReference>
<dbReference type="InterPro" id="IPR011234">
    <property type="entry name" value="Fumarylacetoacetase-like_C"/>
</dbReference>
<dbReference type="GO" id="GO:0008684">
    <property type="term" value="F:2-oxopent-4-enoate hydratase activity"/>
    <property type="evidence" value="ECO:0007669"/>
    <property type="project" value="TreeGrafter"/>
</dbReference>
<dbReference type="GO" id="GO:0005737">
    <property type="term" value="C:cytoplasm"/>
    <property type="evidence" value="ECO:0007669"/>
    <property type="project" value="TreeGrafter"/>
</dbReference>
<dbReference type="STRING" id="427683.A5481_11235"/>
<proteinExistence type="predicted"/>
<dbReference type="Pfam" id="PF01557">
    <property type="entry name" value="FAA_hydrolase"/>
    <property type="match status" value="1"/>
</dbReference>
<evidence type="ECO:0000259" key="2">
    <source>
        <dbReference type="Pfam" id="PF01557"/>
    </source>
</evidence>
<dbReference type="EMBL" id="LWHQ01000019">
    <property type="protein sequence ID" value="OAS25064.1"/>
    <property type="molecule type" value="Genomic_DNA"/>
</dbReference>
<dbReference type="InterPro" id="IPR050772">
    <property type="entry name" value="Hydratase-Decarb/MhpD_sf"/>
</dbReference>
<dbReference type="PANTHER" id="PTHR30143:SF0">
    <property type="entry name" value="2-KETO-4-PENTENOATE HYDRATASE"/>
    <property type="match status" value="1"/>
</dbReference>
<reference evidence="3 4" key="1">
    <citation type="submission" date="2016-04" db="EMBL/GenBank/DDBJ databases">
        <authorList>
            <person name="Evans L.H."/>
            <person name="Alamgir A."/>
            <person name="Owens N."/>
            <person name="Weber N.D."/>
            <person name="Virtaneva K."/>
            <person name="Barbian K."/>
            <person name="Babar A."/>
            <person name="Rosenke K."/>
        </authorList>
    </citation>
    <scope>NUCLEOTIDE SEQUENCE [LARGE SCALE GENOMIC DNA]</scope>
    <source>
        <strain evidence="3 4">PMB02</strain>
    </source>
</reference>
<dbReference type="InterPro" id="IPR036663">
    <property type="entry name" value="Fumarylacetoacetase_C_sf"/>
</dbReference>
<dbReference type="SUPFAM" id="SSF56529">
    <property type="entry name" value="FAH"/>
    <property type="match status" value="1"/>
</dbReference>
<dbReference type="NCBIfam" id="NF008461">
    <property type="entry name" value="PRK11342.1"/>
    <property type="match status" value="1"/>
</dbReference>
<dbReference type="Gene3D" id="3.90.850.10">
    <property type="entry name" value="Fumarylacetoacetase-like, C-terminal domain"/>
    <property type="match status" value="1"/>
</dbReference>
<sequence length="261" mass="27482">MTNAIAVELASAIRGAYAGDFIRPLRDRLPENDVDAAYAVQEENTRHWVAQGRRIVGCKIGLTSPAVQKQLGVDRPDFGVLFADMAVGEGEPIALTRLQQPKIEAEIALVLGRDLDIERPTVTDIIRAVDYVVPALEIVGSRIANWDIRIVDTVADNASSGLYVLGGPARRLDGIDLRGAAMSMKRGSEMVSQGSGAACLGHPFNAAVWLAGEVARRGRPLRAGDTVLTGALGPMVPVSPGDAFEATIEGLGSVSASFAAA</sequence>
<comment type="caution">
    <text evidence="3">The sequence shown here is derived from an EMBL/GenBank/DDBJ whole genome shotgun (WGS) entry which is preliminary data.</text>
</comment>
<keyword evidence="1" id="KW-0456">Lyase</keyword>
<dbReference type="PANTHER" id="PTHR30143">
    <property type="entry name" value="ACID HYDRATASE"/>
    <property type="match status" value="1"/>
</dbReference>
<organism evidence="3 4">
    <name type="scientific">Methylobacterium platani</name>
    <dbReference type="NCBI Taxonomy" id="427683"/>
    <lineage>
        <taxon>Bacteria</taxon>
        <taxon>Pseudomonadati</taxon>
        <taxon>Pseudomonadota</taxon>
        <taxon>Alphaproteobacteria</taxon>
        <taxon>Hyphomicrobiales</taxon>
        <taxon>Methylobacteriaceae</taxon>
        <taxon>Methylobacterium</taxon>
    </lineage>
</organism>
<evidence type="ECO:0000313" key="4">
    <source>
        <dbReference type="Proteomes" id="UP000078316"/>
    </source>
</evidence>
<evidence type="ECO:0000256" key="1">
    <source>
        <dbReference type="ARBA" id="ARBA00023239"/>
    </source>
</evidence>
<name>A0A179SB94_9HYPH</name>
<feature type="domain" description="Fumarylacetoacetase-like C-terminal" evidence="2">
    <location>
        <begin position="73"/>
        <end position="256"/>
    </location>
</feature>
<dbReference type="AlphaFoldDB" id="A0A179SB94"/>
<gene>
    <name evidence="3" type="ORF">A5481_11235</name>
</gene>
<dbReference type="RefSeq" id="WP_048432295.1">
    <property type="nucleotide sequence ID" value="NZ_LWHQ01000019.1"/>
</dbReference>
<protein>
    <submittedName>
        <fullName evidence="3">2-keto-4-pentenoate hydratase</fullName>
    </submittedName>
</protein>